<feature type="domain" description="OmpR/PhoB-type" evidence="9">
    <location>
        <begin position="131"/>
        <end position="230"/>
    </location>
</feature>
<dbReference type="Gene3D" id="6.10.250.690">
    <property type="match status" value="1"/>
</dbReference>
<dbReference type="Proteomes" id="UP001566331">
    <property type="component" value="Unassembled WGS sequence"/>
</dbReference>
<evidence type="ECO:0000256" key="4">
    <source>
        <dbReference type="ARBA" id="ARBA00023125"/>
    </source>
</evidence>
<dbReference type="Pfam" id="PF00486">
    <property type="entry name" value="Trans_reg_C"/>
    <property type="match status" value="1"/>
</dbReference>
<name>A0ABV4HRW6_9GAMM</name>
<dbReference type="PANTHER" id="PTHR48111">
    <property type="entry name" value="REGULATOR OF RPOS"/>
    <property type="match status" value="1"/>
</dbReference>
<dbReference type="SMART" id="SM00862">
    <property type="entry name" value="Trans_reg_C"/>
    <property type="match status" value="1"/>
</dbReference>
<keyword evidence="3" id="KW-0805">Transcription regulation</keyword>
<evidence type="ECO:0000256" key="5">
    <source>
        <dbReference type="ARBA" id="ARBA00023163"/>
    </source>
</evidence>
<evidence type="ECO:0000256" key="3">
    <source>
        <dbReference type="ARBA" id="ARBA00023015"/>
    </source>
</evidence>
<dbReference type="PANTHER" id="PTHR48111:SF1">
    <property type="entry name" value="TWO-COMPONENT RESPONSE REGULATOR ORR33"/>
    <property type="match status" value="1"/>
</dbReference>
<evidence type="ECO:0000259" key="8">
    <source>
        <dbReference type="PROSITE" id="PS50110"/>
    </source>
</evidence>
<dbReference type="Gene3D" id="3.40.50.2300">
    <property type="match status" value="1"/>
</dbReference>
<dbReference type="InterPro" id="IPR016032">
    <property type="entry name" value="Sig_transdc_resp-reg_C-effctor"/>
</dbReference>
<evidence type="ECO:0000256" key="1">
    <source>
        <dbReference type="ARBA" id="ARBA00022553"/>
    </source>
</evidence>
<evidence type="ECO:0000256" key="7">
    <source>
        <dbReference type="PROSITE-ProRule" id="PRU01091"/>
    </source>
</evidence>
<keyword evidence="2" id="KW-0902">Two-component regulatory system</keyword>
<dbReference type="SUPFAM" id="SSF46894">
    <property type="entry name" value="C-terminal effector domain of the bipartite response regulators"/>
    <property type="match status" value="1"/>
</dbReference>
<protein>
    <submittedName>
        <fullName evidence="10">Response regulator transcription factor</fullName>
    </submittedName>
</protein>
<evidence type="ECO:0000313" key="11">
    <source>
        <dbReference type="Proteomes" id="UP001566331"/>
    </source>
</evidence>
<dbReference type="PROSITE" id="PS51755">
    <property type="entry name" value="OMPR_PHOB"/>
    <property type="match status" value="1"/>
</dbReference>
<sequence length="230" mass="25815">MTRVLVVEDDADLAIGLRNNLEIDGYEVDIAGDGERALELAACWRPDLLVLDLTLPRIDGMHVLRRLRERDKRTAVLILTARGNEADKVRGLRLGADDYVTKPFGLLELLARIESLLRRQSVGERADAAGAPTFRFGDIEVDVAARRVSKAGAPVALRPKEFALLVQLLRRRGEVVSRLDLMKAVWGYSSSIMTRTVDTHMWELRRKLETDPARPRHIVTLRGAGYRLDA</sequence>
<dbReference type="SMART" id="SM00448">
    <property type="entry name" value="REC"/>
    <property type="match status" value="1"/>
</dbReference>
<keyword evidence="5" id="KW-0804">Transcription</keyword>
<keyword evidence="4 7" id="KW-0238">DNA-binding</keyword>
<dbReference type="CDD" id="cd00383">
    <property type="entry name" value="trans_reg_C"/>
    <property type="match status" value="1"/>
</dbReference>
<dbReference type="CDD" id="cd17574">
    <property type="entry name" value="REC_OmpR"/>
    <property type="match status" value="1"/>
</dbReference>
<proteinExistence type="predicted"/>
<keyword evidence="11" id="KW-1185">Reference proteome</keyword>
<comment type="caution">
    <text evidence="10">The sequence shown here is derived from an EMBL/GenBank/DDBJ whole genome shotgun (WGS) entry which is preliminary data.</text>
</comment>
<dbReference type="PROSITE" id="PS50110">
    <property type="entry name" value="RESPONSE_REGULATORY"/>
    <property type="match status" value="1"/>
</dbReference>
<gene>
    <name evidence="10" type="ORF">AB6713_08005</name>
</gene>
<dbReference type="InterPro" id="IPR011006">
    <property type="entry name" value="CheY-like_superfamily"/>
</dbReference>
<evidence type="ECO:0000256" key="2">
    <source>
        <dbReference type="ARBA" id="ARBA00023012"/>
    </source>
</evidence>
<keyword evidence="1 6" id="KW-0597">Phosphoprotein</keyword>
<dbReference type="SUPFAM" id="SSF52172">
    <property type="entry name" value="CheY-like"/>
    <property type="match status" value="1"/>
</dbReference>
<reference evidence="10 11" key="1">
    <citation type="submission" date="2024-07" db="EMBL/GenBank/DDBJ databases">
        <title>Luteimonas salilacus sp. nov., isolated from the shore soil of Salt Lake in Tibet of China.</title>
        <authorList>
            <person name="Zhang X."/>
            <person name="Li A."/>
        </authorList>
    </citation>
    <scope>NUCLEOTIDE SEQUENCE [LARGE SCALE GENOMIC DNA]</scope>
    <source>
        <strain evidence="10 11">B3-2-R+30</strain>
    </source>
</reference>
<dbReference type="RefSeq" id="WP_370563882.1">
    <property type="nucleotide sequence ID" value="NZ_JBFWIB010000005.1"/>
</dbReference>
<dbReference type="EMBL" id="JBFWIC010000008">
    <property type="protein sequence ID" value="MEZ0474561.1"/>
    <property type="molecule type" value="Genomic_DNA"/>
</dbReference>
<dbReference type="Gene3D" id="1.10.10.10">
    <property type="entry name" value="Winged helix-like DNA-binding domain superfamily/Winged helix DNA-binding domain"/>
    <property type="match status" value="1"/>
</dbReference>
<feature type="modified residue" description="4-aspartylphosphate" evidence="6">
    <location>
        <position position="52"/>
    </location>
</feature>
<dbReference type="InterPro" id="IPR001789">
    <property type="entry name" value="Sig_transdc_resp-reg_receiver"/>
</dbReference>
<evidence type="ECO:0000259" key="9">
    <source>
        <dbReference type="PROSITE" id="PS51755"/>
    </source>
</evidence>
<dbReference type="InterPro" id="IPR001867">
    <property type="entry name" value="OmpR/PhoB-type_DNA-bd"/>
</dbReference>
<dbReference type="InterPro" id="IPR039420">
    <property type="entry name" value="WalR-like"/>
</dbReference>
<feature type="domain" description="Response regulatory" evidence="8">
    <location>
        <begin position="3"/>
        <end position="117"/>
    </location>
</feature>
<evidence type="ECO:0000256" key="6">
    <source>
        <dbReference type="PROSITE-ProRule" id="PRU00169"/>
    </source>
</evidence>
<dbReference type="Pfam" id="PF00072">
    <property type="entry name" value="Response_reg"/>
    <property type="match status" value="1"/>
</dbReference>
<evidence type="ECO:0000313" key="10">
    <source>
        <dbReference type="EMBL" id="MEZ0474561.1"/>
    </source>
</evidence>
<accession>A0ABV4HRW6</accession>
<feature type="DNA-binding region" description="OmpR/PhoB-type" evidence="7">
    <location>
        <begin position="131"/>
        <end position="230"/>
    </location>
</feature>
<dbReference type="InterPro" id="IPR036388">
    <property type="entry name" value="WH-like_DNA-bd_sf"/>
</dbReference>
<organism evidence="10 11">
    <name type="scientific">Luteimonas salinilitoris</name>
    <dbReference type="NCBI Taxonomy" id="3237697"/>
    <lineage>
        <taxon>Bacteria</taxon>
        <taxon>Pseudomonadati</taxon>
        <taxon>Pseudomonadota</taxon>
        <taxon>Gammaproteobacteria</taxon>
        <taxon>Lysobacterales</taxon>
        <taxon>Lysobacteraceae</taxon>
        <taxon>Luteimonas</taxon>
    </lineage>
</organism>